<keyword evidence="3" id="KW-1185">Reference proteome</keyword>
<accession>A0ABD0KKE3</accession>
<organism evidence="2 3">
    <name type="scientific">Batillaria attramentaria</name>
    <dbReference type="NCBI Taxonomy" id="370345"/>
    <lineage>
        <taxon>Eukaryota</taxon>
        <taxon>Metazoa</taxon>
        <taxon>Spiralia</taxon>
        <taxon>Lophotrochozoa</taxon>
        <taxon>Mollusca</taxon>
        <taxon>Gastropoda</taxon>
        <taxon>Caenogastropoda</taxon>
        <taxon>Sorbeoconcha</taxon>
        <taxon>Cerithioidea</taxon>
        <taxon>Batillariidae</taxon>
        <taxon>Batillaria</taxon>
    </lineage>
</organism>
<sequence length="136" mass="15510">MEHWRRVLGKKSATMTERKEKKKELNNSAETTVRVVCLSVPILGGKTRELELEKTVRVVCFLIVSGWLLQCMVPFPVSFNARQCTPKPPMPHLRPPVNDLSVVTCKLLFATSSGLIREISLPVSQFCVLHYDMRTW</sequence>
<evidence type="ECO:0000313" key="3">
    <source>
        <dbReference type="Proteomes" id="UP001519460"/>
    </source>
</evidence>
<dbReference type="Proteomes" id="UP001519460">
    <property type="component" value="Unassembled WGS sequence"/>
</dbReference>
<reference evidence="2 3" key="1">
    <citation type="journal article" date="2023" name="Sci. Data">
        <title>Genome assembly of the Korean intertidal mud-creeper Batillaria attramentaria.</title>
        <authorList>
            <person name="Patra A.K."/>
            <person name="Ho P.T."/>
            <person name="Jun S."/>
            <person name="Lee S.J."/>
            <person name="Kim Y."/>
            <person name="Won Y.J."/>
        </authorList>
    </citation>
    <scope>NUCLEOTIDE SEQUENCE [LARGE SCALE GENOMIC DNA]</scope>
    <source>
        <strain evidence="2">Wonlab-2016</strain>
    </source>
</reference>
<evidence type="ECO:0000313" key="2">
    <source>
        <dbReference type="EMBL" id="KAK7487507.1"/>
    </source>
</evidence>
<name>A0ABD0KKE3_9CAEN</name>
<proteinExistence type="predicted"/>
<evidence type="ECO:0000256" key="1">
    <source>
        <dbReference type="SAM" id="MobiDB-lite"/>
    </source>
</evidence>
<dbReference type="EMBL" id="JACVVK020000163">
    <property type="protein sequence ID" value="KAK7487507.1"/>
    <property type="molecule type" value="Genomic_DNA"/>
</dbReference>
<feature type="compositionally biased region" description="Basic and acidic residues" evidence="1">
    <location>
        <begin position="16"/>
        <end position="25"/>
    </location>
</feature>
<protein>
    <submittedName>
        <fullName evidence="2">Uncharacterized protein</fullName>
    </submittedName>
</protein>
<comment type="caution">
    <text evidence="2">The sequence shown here is derived from an EMBL/GenBank/DDBJ whole genome shotgun (WGS) entry which is preliminary data.</text>
</comment>
<feature type="region of interest" description="Disordered" evidence="1">
    <location>
        <begin position="1"/>
        <end position="25"/>
    </location>
</feature>
<gene>
    <name evidence="2" type="ORF">BaRGS_00021209</name>
</gene>
<dbReference type="AlphaFoldDB" id="A0ABD0KKE3"/>